<dbReference type="GO" id="GO:0005524">
    <property type="term" value="F:ATP binding"/>
    <property type="evidence" value="ECO:0007669"/>
    <property type="project" value="InterPro"/>
</dbReference>
<dbReference type="InterPro" id="IPR000085">
    <property type="entry name" value="RuvA"/>
</dbReference>
<keyword evidence="8" id="KW-0067">ATP-binding</keyword>
<keyword evidence="5 6" id="KW-0234">DNA repair</keyword>
<dbReference type="InterPro" id="IPR013849">
    <property type="entry name" value="DNA_helicase_Holl-junc_RuvA_I"/>
</dbReference>
<dbReference type="Gene3D" id="2.40.50.140">
    <property type="entry name" value="Nucleic acid-binding proteins"/>
    <property type="match status" value="1"/>
</dbReference>
<comment type="function">
    <text evidence="6">The RuvA-RuvB-RuvC complex processes Holliday junction (HJ) DNA during genetic recombination and DNA repair, while the RuvA-RuvB complex plays an important role in the rescue of blocked DNA replication forks via replication fork reversal (RFR). RuvA specifically binds to HJ cruciform DNA, conferring on it an open structure. The RuvB hexamer acts as an ATP-dependent pump, pulling dsDNA into and through the RuvAB complex. HJ branch migration allows RuvC to scan DNA until it finds its consensus sequence, where it cleaves and resolves the cruciform DNA.</text>
</comment>
<name>A0A518IPE8_9BACT</name>
<evidence type="ECO:0000313" key="8">
    <source>
        <dbReference type="EMBL" id="QDV54947.1"/>
    </source>
</evidence>
<evidence type="ECO:0000256" key="2">
    <source>
        <dbReference type="ARBA" id="ARBA00022763"/>
    </source>
</evidence>
<comment type="subcellular location">
    <subcellularLocation>
        <location evidence="6">Cytoplasm</location>
    </subcellularLocation>
</comment>
<keyword evidence="3 6" id="KW-0238">DNA-binding</keyword>
<dbReference type="Gene3D" id="1.10.150.20">
    <property type="entry name" value="5' to 3' exonuclease, C-terminal subdomain"/>
    <property type="match status" value="1"/>
</dbReference>
<proteinExistence type="inferred from homology"/>
<accession>A0A518IPE8</accession>
<comment type="subunit">
    <text evidence="6">Homotetramer. Forms an RuvA(8)-RuvB(12)-Holliday junction (HJ) complex. HJ DNA is sandwiched between 2 RuvA tetramers; dsDNA enters through RuvA and exits via RuvB. An RuvB hexamer assembles on each DNA strand where it exits the tetramer. Each RuvB hexamer is contacted by two RuvA subunits (via domain III) on 2 adjacent RuvB subunits; this complex drives branch migration. In the full resolvosome a probable DNA-RuvA(4)-RuvB(12)-RuvC(2) complex forms which resolves the HJ.</text>
</comment>
<evidence type="ECO:0000256" key="4">
    <source>
        <dbReference type="ARBA" id="ARBA00023172"/>
    </source>
</evidence>
<dbReference type="SUPFAM" id="SSF47781">
    <property type="entry name" value="RuvA domain 2-like"/>
    <property type="match status" value="1"/>
</dbReference>
<dbReference type="InterPro" id="IPR010994">
    <property type="entry name" value="RuvA_2-like"/>
</dbReference>
<dbReference type="HAMAP" id="MF_00031">
    <property type="entry name" value="DNA_HJ_migration_RuvA"/>
    <property type="match status" value="1"/>
</dbReference>
<keyword evidence="8" id="KW-0347">Helicase</keyword>
<dbReference type="AlphaFoldDB" id="A0A518IPE8"/>
<dbReference type="Pfam" id="PF14520">
    <property type="entry name" value="HHH_5"/>
    <property type="match status" value="1"/>
</dbReference>
<feature type="domain" description="Helix-hairpin-helix DNA-binding motif class 1" evidence="7">
    <location>
        <begin position="141"/>
        <end position="160"/>
    </location>
</feature>
<dbReference type="SMART" id="SM00278">
    <property type="entry name" value="HhH1"/>
    <property type="match status" value="2"/>
</dbReference>
<dbReference type="GO" id="GO:0016787">
    <property type="term" value="F:hydrolase activity"/>
    <property type="evidence" value="ECO:0007669"/>
    <property type="project" value="UniProtKB-KW"/>
</dbReference>
<dbReference type="GO" id="GO:0006281">
    <property type="term" value="P:DNA repair"/>
    <property type="evidence" value="ECO:0007669"/>
    <property type="project" value="UniProtKB-UniRule"/>
</dbReference>
<evidence type="ECO:0000259" key="7">
    <source>
        <dbReference type="SMART" id="SM00278"/>
    </source>
</evidence>
<evidence type="ECO:0000256" key="1">
    <source>
        <dbReference type="ARBA" id="ARBA00022490"/>
    </source>
</evidence>
<dbReference type="InterPro" id="IPR003583">
    <property type="entry name" value="Hlx-hairpin-Hlx_DNA-bd_motif"/>
</dbReference>
<dbReference type="Proteomes" id="UP000316770">
    <property type="component" value="Chromosome"/>
</dbReference>
<evidence type="ECO:0000256" key="5">
    <source>
        <dbReference type="ARBA" id="ARBA00023204"/>
    </source>
</evidence>
<keyword evidence="8" id="KW-0378">Hydrolase</keyword>
<evidence type="ECO:0000256" key="6">
    <source>
        <dbReference type="HAMAP-Rule" id="MF_00031"/>
    </source>
</evidence>
<comment type="domain">
    <text evidence="6">Has three domains with a flexible linker between the domains II and III and assumes an 'L' shape. Domain III is highly mobile and contacts RuvB.</text>
</comment>
<reference evidence="8 9" key="1">
    <citation type="submission" date="2019-02" db="EMBL/GenBank/DDBJ databases">
        <title>Deep-cultivation of Planctomycetes and their phenomic and genomic characterization uncovers novel biology.</title>
        <authorList>
            <person name="Wiegand S."/>
            <person name="Jogler M."/>
            <person name="Boedeker C."/>
            <person name="Pinto D."/>
            <person name="Vollmers J."/>
            <person name="Rivas-Marin E."/>
            <person name="Kohn T."/>
            <person name="Peeters S.H."/>
            <person name="Heuer A."/>
            <person name="Rast P."/>
            <person name="Oberbeckmann S."/>
            <person name="Bunk B."/>
            <person name="Jeske O."/>
            <person name="Meyerdierks A."/>
            <person name="Storesund J.E."/>
            <person name="Kallscheuer N."/>
            <person name="Luecker S."/>
            <person name="Lage O.M."/>
            <person name="Pohl T."/>
            <person name="Merkel B.J."/>
            <person name="Hornburger P."/>
            <person name="Mueller R.-W."/>
            <person name="Bruemmer F."/>
            <person name="Labrenz M."/>
            <person name="Spormann A.M."/>
            <person name="Op den Camp H."/>
            <person name="Overmann J."/>
            <person name="Amann R."/>
            <person name="Jetten M.S.M."/>
            <person name="Mascher T."/>
            <person name="Medema M.H."/>
            <person name="Devos D.P."/>
            <person name="Kaster A.-K."/>
            <person name="Ovreas L."/>
            <person name="Rohde M."/>
            <person name="Galperin M.Y."/>
            <person name="Jogler C."/>
        </authorList>
    </citation>
    <scope>NUCLEOTIDE SEQUENCE [LARGE SCALE GENOMIC DNA]</scope>
    <source>
        <strain evidence="8 9">Mal33</strain>
    </source>
</reference>
<dbReference type="Pfam" id="PF01330">
    <property type="entry name" value="RuvA_N"/>
    <property type="match status" value="1"/>
</dbReference>
<keyword evidence="4 6" id="KW-0233">DNA recombination</keyword>
<keyword evidence="9" id="KW-1185">Reference proteome</keyword>
<comment type="similarity">
    <text evidence="6">Belongs to the RuvA family.</text>
</comment>
<keyword evidence="1 6" id="KW-0963">Cytoplasm</keyword>
<dbReference type="GO" id="GO:0005737">
    <property type="term" value="C:cytoplasm"/>
    <property type="evidence" value="ECO:0007669"/>
    <property type="project" value="UniProtKB-SubCell"/>
</dbReference>
<comment type="caution">
    <text evidence="6">Lacks conserved residue(s) required for the propagation of feature annotation.</text>
</comment>
<organism evidence="8 9">
    <name type="scientific">Rosistilla oblonga</name>
    <dbReference type="NCBI Taxonomy" id="2527990"/>
    <lineage>
        <taxon>Bacteria</taxon>
        <taxon>Pseudomonadati</taxon>
        <taxon>Planctomycetota</taxon>
        <taxon>Planctomycetia</taxon>
        <taxon>Pirellulales</taxon>
        <taxon>Pirellulaceae</taxon>
        <taxon>Rosistilla</taxon>
    </lineage>
</organism>
<sequence>MSLCYVPWLRWGRCGQRVSNYAEFCTLITKITGKLASLNDESAVLDIPPFEYEVFIPDFTRRQLQGKIGSDIALHTLNYIDGNAAQGGRLSPRLVGFIAPVEKQFFELFCSVDGVGVKKALRAMVRPVKEMAVMIEQQDAKSLSSLPGIGPATAERVIAKLRRKMPRFALLVGRDATPEDGDDQSDVVRDTFDALLALGHGEADARQLIDDAMASKKKFKDTESLLTAIYQKSSQ</sequence>
<protein>
    <recommendedName>
        <fullName evidence="6">Holliday junction branch migration complex subunit RuvA</fullName>
    </recommendedName>
</protein>
<keyword evidence="2 6" id="KW-0227">DNA damage</keyword>
<dbReference type="EMBL" id="CP036318">
    <property type="protein sequence ID" value="QDV54947.1"/>
    <property type="molecule type" value="Genomic_DNA"/>
</dbReference>
<dbReference type="InterPro" id="IPR012340">
    <property type="entry name" value="NA-bd_OB-fold"/>
</dbReference>
<feature type="region of interest" description="Domain III" evidence="6">
    <location>
        <begin position="183"/>
        <end position="235"/>
    </location>
</feature>
<dbReference type="GO" id="GO:0009378">
    <property type="term" value="F:four-way junction helicase activity"/>
    <property type="evidence" value="ECO:0007669"/>
    <property type="project" value="InterPro"/>
</dbReference>
<evidence type="ECO:0000313" key="9">
    <source>
        <dbReference type="Proteomes" id="UP000316770"/>
    </source>
</evidence>
<gene>
    <name evidence="6 8" type="primary">ruvA</name>
    <name evidence="8" type="ORF">Mal33_09130</name>
</gene>
<dbReference type="GO" id="GO:0000400">
    <property type="term" value="F:four-way junction DNA binding"/>
    <property type="evidence" value="ECO:0007669"/>
    <property type="project" value="UniProtKB-UniRule"/>
</dbReference>
<feature type="domain" description="Helix-hairpin-helix DNA-binding motif class 1" evidence="7">
    <location>
        <begin position="107"/>
        <end position="126"/>
    </location>
</feature>
<keyword evidence="8" id="KW-0547">Nucleotide-binding</keyword>
<dbReference type="GO" id="GO:0006310">
    <property type="term" value="P:DNA recombination"/>
    <property type="evidence" value="ECO:0007669"/>
    <property type="project" value="UniProtKB-UniRule"/>
</dbReference>
<evidence type="ECO:0000256" key="3">
    <source>
        <dbReference type="ARBA" id="ARBA00023125"/>
    </source>
</evidence>
<dbReference type="GO" id="GO:0048476">
    <property type="term" value="C:Holliday junction resolvase complex"/>
    <property type="evidence" value="ECO:0007669"/>
    <property type="project" value="UniProtKB-UniRule"/>
</dbReference>
<dbReference type="NCBIfam" id="TIGR00084">
    <property type="entry name" value="ruvA"/>
    <property type="match status" value="1"/>
</dbReference>